<feature type="transmembrane region" description="Helical" evidence="8">
    <location>
        <begin position="152"/>
        <end position="174"/>
    </location>
</feature>
<gene>
    <name evidence="10" type="ORF">DCC88_11405</name>
</gene>
<feature type="transmembrane region" description="Helical" evidence="8">
    <location>
        <begin position="357"/>
        <end position="380"/>
    </location>
</feature>
<reference evidence="10" key="1">
    <citation type="submission" date="2018-04" db="EMBL/GenBank/DDBJ databases">
        <title>Draft genome sequence of the Candidatus Spirobacillus cienkowskii, a pathogen of freshwater Daphnia species, reconstructed from hemolymph metagenomic reads.</title>
        <authorList>
            <person name="Bresciani L."/>
            <person name="Lemos L.N."/>
            <person name="Wale N."/>
            <person name="Lin J.Y."/>
            <person name="Fernandes G.R."/>
            <person name="Duffy M.A."/>
            <person name="Rodrigues J.M."/>
        </authorList>
    </citation>
    <scope>NUCLEOTIDE SEQUENCE [LARGE SCALE GENOMIC DNA]</scope>
    <source>
        <strain evidence="10">Binning01</strain>
    </source>
</reference>
<keyword evidence="11" id="KW-1185">Reference proteome</keyword>
<feature type="transmembrane region" description="Helical" evidence="8">
    <location>
        <begin position="296"/>
        <end position="317"/>
    </location>
</feature>
<evidence type="ECO:0000256" key="2">
    <source>
        <dbReference type="ARBA" id="ARBA00006236"/>
    </source>
</evidence>
<dbReference type="SUPFAM" id="SSF103473">
    <property type="entry name" value="MFS general substrate transporter"/>
    <property type="match status" value="1"/>
</dbReference>
<feature type="transmembrane region" description="Helical" evidence="8">
    <location>
        <begin position="119"/>
        <end position="140"/>
    </location>
</feature>
<dbReference type="Proteomes" id="UP000253934">
    <property type="component" value="Unassembled WGS sequence"/>
</dbReference>
<feature type="domain" description="Major facilitator superfamily (MFS) profile" evidence="9">
    <location>
        <begin position="17"/>
        <end position="407"/>
    </location>
</feature>
<dbReference type="InterPro" id="IPR004812">
    <property type="entry name" value="Efflux_drug-R_Bcr/CmlA"/>
</dbReference>
<comment type="caution">
    <text evidence="10">The sequence shown here is derived from an EMBL/GenBank/DDBJ whole genome shotgun (WGS) entry which is preliminary data.</text>
</comment>
<dbReference type="InterPro" id="IPR036259">
    <property type="entry name" value="MFS_trans_sf"/>
</dbReference>
<dbReference type="PANTHER" id="PTHR23502">
    <property type="entry name" value="MAJOR FACILITATOR SUPERFAMILY"/>
    <property type="match status" value="1"/>
</dbReference>
<feature type="transmembrane region" description="Helical" evidence="8">
    <location>
        <begin position="94"/>
        <end position="113"/>
    </location>
</feature>
<dbReference type="GO" id="GO:0042910">
    <property type="term" value="F:xenobiotic transmembrane transporter activity"/>
    <property type="evidence" value="ECO:0007669"/>
    <property type="project" value="InterPro"/>
</dbReference>
<name>A0A369KPA7_9BACT</name>
<keyword evidence="5 8" id="KW-0812">Transmembrane</keyword>
<dbReference type="NCBIfam" id="TIGR00710">
    <property type="entry name" value="efflux_Bcr_CflA"/>
    <property type="match status" value="1"/>
</dbReference>
<keyword evidence="4" id="KW-1003">Cell membrane</keyword>
<dbReference type="InterPro" id="IPR011701">
    <property type="entry name" value="MFS"/>
</dbReference>
<feature type="transmembrane region" description="Helical" evidence="8">
    <location>
        <begin position="63"/>
        <end position="82"/>
    </location>
</feature>
<evidence type="ECO:0000313" key="10">
    <source>
        <dbReference type="EMBL" id="RDB35200.1"/>
    </source>
</evidence>
<evidence type="ECO:0000256" key="5">
    <source>
        <dbReference type="ARBA" id="ARBA00022692"/>
    </source>
</evidence>
<evidence type="ECO:0000256" key="1">
    <source>
        <dbReference type="ARBA" id="ARBA00004651"/>
    </source>
</evidence>
<keyword evidence="6 8" id="KW-1133">Transmembrane helix</keyword>
<dbReference type="GO" id="GO:0005886">
    <property type="term" value="C:plasma membrane"/>
    <property type="evidence" value="ECO:0007669"/>
    <property type="project" value="UniProtKB-SubCell"/>
</dbReference>
<dbReference type="RefSeq" id="WP_338636853.1">
    <property type="nucleotide sequence ID" value="NZ_CP146516.1"/>
</dbReference>
<protein>
    <submittedName>
        <fullName evidence="10">MFS transporter</fullName>
    </submittedName>
</protein>
<evidence type="ECO:0000259" key="9">
    <source>
        <dbReference type="PROSITE" id="PS50850"/>
    </source>
</evidence>
<evidence type="ECO:0000256" key="6">
    <source>
        <dbReference type="ARBA" id="ARBA00022989"/>
    </source>
</evidence>
<dbReference type="PANTHER" id="PTHR23502:SF162">
    <property type="entry name" value="INNER MEMBRANE TRANSPORT PROTEIN YDHC"/>
    <property type="match status" value="1"/>
</dbReference>
<comment type="subcellular location">
    <subcellularLocation>
        <location evidence="1">Cell membrane</location>
        <topology evidence="1">Multi-pass membrane protein</topology>
    </subcellularLocation>
</comment>
<dbReference type="GO" id="GO:1990961">
    <property type="term" value="P:xenobiotic detoxification by transmembrane export across the plasma membrane"/>
    <property type="evidence" value="ECO:0007669"/>
    <property type="project" value="InterPro"/>
</dbReference>
<comment type="similarity">
    <text evidence="2">Belongs to the major facilitator superfamily. Bcr/CmlA family.</text>
</comment>
<dbReference type="CDD" id="cd17320">
    <property type="entry name" value="MFS_MdfA_MDR_like"/>
    <property type="match status" value="1"/>
</dbReference>
<dbReference type="AlphaFoldDB" id="A0A369KPA7"/>
<accession>A0A369KPA7</accession>
<feature type="transmembrane region" description="Helical" evidence="8">
    <location>
        <begin position="180"/>
        <end position="203"/>
    </location>
</feature>
<dbReference type="EMBL" id="QOVW01000097">
    <property type="protein sequence ID" value="RDB35200.1"/>
    <property type="molecule type" value="Genomic_DNA"/>
</dbReference>
<dbReference type="Pfam" id="PF07690">
    <property type="entry name" value="MFS_1"/>
    <property type="match status" value="1"/>
</dbReference>
<keyword evidence="3" id="KW-0813">Transport</keyword>
<dbReference type="InterPro" id="IPR020846">
    <property type="entry name" value="MFS_dom"/>
</dbReference>
<feature type="transmembrane region" description="Helical" evidence="8">
    <location>
        <begin position="386"/>
        <end position="407"/>
    </location>
</feature>
<dbReference type="Gene3D" id="1.20.1720.10">
    <property type="entry name" value="Multidrug resistance protein D"/>
    <property type="match status" value="1"/>
</dbReference>
<sequence>MKFSTSSVCDDSYNKKKLKLGKIHKFFFVFSITIFCAIGFVASDIYLPSLPAIADYYHVKASLAQNTMTVFLVTMAIFQIFSGSISDRFGRKKTLFVFVTIFILASIGCYQSNSIYELMFFRILQAVGACAGMSVGQAIVADLFDFKEMSQILSITIPLVAFSPAIAPVLGGYIEVFFNWQTNFLILAGYGLFIVLLLISPIIPKNSTQKKQSASSFNLKLLLNVLLNKKFFGFALFMMASNATYFTFVAASPFLLKKFGYSPETVGYALCAASFPYMLASLIGSRLSLYKTSLQIIFYGLSLNFIGGVFLVLMFLVQWEHMLALMIPVFIITIGNGLLMPLSSANAISLYPNNSGMVTGMLGSLQLTAAGFGTALIGFIEGATLLPLGIIVIVISVFTICYFLKVYKEKQSSDIIME</sequence>
<dbReference type="PROSITE" id="PS50850">
    <property type="entry name" value="MFS"/>
    <property type="match status" value="1"/>
</dbReference>
<proteinExistence type="inferred from homology"/>
<feature type="transmembrane region" description="Helical" evidence="8">
    <location>
        <begin position="266"/>
        <end position="284"/>
    </location>
</feature>
<organism evidence="10 11">
    <name type="scientific">Spirobacillus cienkowskii</name>
    <dbReference type="NCBI Taxonomy" id="495820"/>
    <lineage>
        <taxon>Bacteria</taxon>
        <taxon>Pseudomonadati</taxon>
        <taxon>Bdellovibrionota</taxon>
        <taxon>Oligoflexia</taxon>
        <taxon>Silvanigrellales</taxon>
        <taxon>Spirobacillus</taxon>
    </lineage>
</organism>
<feature type="transmembrane region" description="Helical" evidence="8">
    <location>
        <begin position="323"/>
        <end position="345"/>
    </location>
</feature>
<evidence type="ECO:0000256" key="7">
    <source>
        <dbReference type="ARBA" id="ARBA00023136"/>
    </source>
</evidence>
<evidence type="ECO:0000256" key="4">
    <source>
        <dbReference type="ARBA" id="ARBA00022475"/>
    </source>
</evidence>
<keyword evidence="7 8" id="KW-0472">Membrane</keyword>
<feature type="transmembrane region" description="Helical" evidence="8">
    <location>
        <begin position="26"/>
        <end position="43"/>
    </location>
</feature>
<feature type="transmembrane region" description="Helical" evidence="8">
    <location>
        <begin position="231"/>
        <end position="254"/>
    </location>
</feature>
<evidence type="ECO:0000256" key="8">
    <source>
        <dbReference type="SAM" id="Phobius"/>
    </source>
</evidence>
<evidence type="ECO:0000256" key="3">
    <source>
        <dbReference type="ARBA" id="ARBA00022448"/>
    </source>
</evidence>
<evidence type="ECO:0000313" key="11">
    <source>
        <dbReference type="Proteomes" id="UP000253934"/>
    </source>
</evidence>